<dbReference type="PRINTS" id="PR00069">
    <property type="entry name" value="ALDKETRDTASE"/>
</dbReference>
<accession>W9CEG1</accession>
<protein>
    <submittedName>
        <fullName evidence="3">Aldehyde reductase 1</fullName>
    </submittedName>
</protein>
<keyword evidence="1" id="KW-0560">Oxidoreductase</keyword>
<gene>
    <name evidence="3" type="ORF">SBOR_5377</name>
</gene>
<dbReference type="PROSITE" id="PS00062">
    <property type="entry name" value="ALDOKETO_REDUCTASE_2"/>
    <property type="match status" value="1"/>
</dbReference>
<dbReference type="GO" id="GO:0016616">
    <property type="term" value="F:oxidoreductase activity, acting on the CH-OH group of donors, NAD or NADP as acceptor"/>
    <property type="evidence" value="ECO:0007669"/>
    <property type="project" value="UniProtKB-ARBA"/>
</dbReference>
<dbReference type="SUPFAM" id="SSF51430">
    <property type="entry name" value="NAD(P)-linked oxidoreductase"/>
    <property type="match status" value="1"/>
</dbReference>
<dbReference type="InterPro" id="IPR018170">
    <property type="entry name" value="Aldo/ket_reductase_CS"/>
</dbReference>
<evidence type="ECO:0000313" key="4">
    <source>
        <dbReference type="Proteomes" id="UP000019487"/>
    </source>
</evidence>
<reference evidence="3 4" key="1">
    <citation type="journal article" date="2014" name="Genome Announc.">
        <title>Draft genome sequence of Sclerotinia borealis, a psychrophilic plant pathogenic fungus.</title>
        <authorList>
            <person name="Mardanov A.V."/>
            <person name="Beletsky A.V."/>
            <person name="Kadnikov V.V."/>
            <person name="Ignatov A.N."/>
            <person name="Ravin N.V."/>
        </authorList>
    </citation>
    <scope>NUCLEOTIDE SEQUENCE [LARGE SCALE GENOMIC DNA]</scope>
    <source>
        <strain evidence="4">F-4157</strain>
    </source>
</reference>
<dbReference type="InterPro" id="IPR023210">
    <property type="entry name" value="NADP_OxRdtase_dom"/>
</dbReference>
<dbReference type="Proteomes" id="UP000019487">
    <property type="component" value="Unassembled WGS sequence"/>
</dbReference>
<feature type="domain" description="NADP-dependent oxidoreductase" evidence="2">
    <location>
        <begin position="19"/>
        <end position="267"/>
    </location>
</feature>
<proteinExistence type="predicted"/>
<dbReference type="AlphaFoldDB" id="W9CEG1"/>
<organism evidence="3 4">
    <name type="scientific">Sclerotinia borealis (strain F-4128)</name>
    <dbReference type="NCBI Taxonomy" id="1432307"/>
    <lineage>
        <taxon>Eukaryota</taxon>
        <taxon>Fungi</taxon>
        <taxon>Dikarya</taxon>
        <taxon>Ascomycota</taxon>
        <taxon>Pezizomycotina</taxon>
        <taxon>Leotiomycetes</taxon>
        <taxon>Helotiales</taxon>
        <taxon>Sclerotiniaceae</taxon>
        <taxon>Sclerotinia</taxon>
    </lineage>
</organism>
<sequence>MALNRSIKLNSGYSIPLVGLGTWQSKPNEVKEAVAHALKVGYRHIDAAAVYGNETEVGEGINASGIDRKDIFITGKLWNTDHKPEDVEAALDTTLRDLQTDYLDLYLIHWPVAFPQSKEPFPVDPKTEEIIVIDVPIKDTWIALEGLVKKGKIRSIGVSNFTRQKIETLLETATIPPAVNQIEAHPYLQQPELLEWHKSQNIAVAAYSPLGNNIYNLPRGIDDPAVVSLARGLGKQAAQLLISWAVQRGTIVVPKSVTPQRISDNFQGRSYLDAQFTGAGQANCGLDFELPDDVFQKICSLDRNHRYNFPARLGVDIFGEVSPESLRKSVEDWKEAQRKLRST</sequence>
<dbReference type="STRING" id="1432307.W9CEG1"/>
<evidence type="ECO:0000313" key="3">
    <source>
        <dbReference type="EMBL" id="ESZ94243.1"/>
    </source>
</evidence>
<comment type="caution">
    <text evidence="3">The sequence shown here is derived from an EMBL/GenBank/DDBJ whole genome shotgun (WGS) entry which is preliminary data.</text>
</comment>
<evidence type="ECO:0000259" key="2">
    <source>
        <dbReference type="Pfam" id="PF00248"/>
    </source>
</evidence>
<dbReference type="HOGENOM" id="CLU_023205_0_0_1"/>
<evidence type="ECO:0000256" key="1">
    <source>
        <dbReference type="ARBA" id="ARBA00023002"/>
    </source>
</evidence>
<dbReference type="PANTHER" id="PTHR11732">
    <property type="entry name" value="ALDO/KETO REDUCTASE"/>
    <property type="match status" value="1"/>
</dbReference>
<dbReference type="EMBL" id="AYSA01000259">
    <property type="protein sequence ID" value="ESZ94243.1"/>
    <property type="molecule type" value="Genomic_DNA"/>
</dbReference>
<dbReference type="OrthoDB" id="416253at2759"/>
<dbReference type="PROSITE" id="PS00798">
    <property type="entry name" value="ALDOKETO_REDUCTASE_1"/>
    <property type="match status" value="1"/>
</dbReference>
<dbReference type="InterPro" id="IPR020471">
    <property type="entry name" value="AKR"/>
</dbReference>
<dbReference type="Pfam" id="PF00248">
    <property type="entry name" value="Aldo_ket_red"/>
    <property type="match status" value="1"/>
</dbReference>
<dbReference type="FunFam" id="3.20.20.100:FF:000002">
    <property type="entry name" value="2,5-diketo-D-gluconic acid reductase A"/>
    <property type="match status" value="1"/>
</dbReference>
<keyword evidence="4" id="KW-1185">Reference proteome</keyword>
<name>W9CEG1_SCLBF</name>
<dbReference type="Gene3D" id="3.20.20.100">
    <property type="entry name" value="NADP-dependent oxidoreductase domain"/>
    <property type="match status" value="1"/>
</dbReference>
<dbReference type="InterPro" id="IPR036812">
    <property type="entry name" value="NAD(P)_OxRdtase_dom_sf"/>
</dbReference>